<evidence type="ECO:0000256" key="1">
    <source>
        <dbReference type="ARBA" id="ARBA00022670"/>
    </source>
</evidence>
<feature type="chain" id="PRO_5045523921" evidence="8">
    <location>
        <begin position="19"/>
        <end position="277"/>
    </location>
</feature>
<keyword evidence="11" id="KW-1185">Reference proteome</keyword>
<comment type="cofactor">
    <cofactor evidence="6">
        <name>Zn(2+)</name>
        <dbReference type="ChEBI" id="CHEBI:29105"/>
    </cofactor>
    <text evidence="6">Binds 1 zinc ion per subunit.</text>
</comment>
<comment type="caution">
    <text evidence="10">The sequence shown here is derived from an EMBL/GenBank/DDBJ whole genome shotgun (WGS) entry which is preliminary data.</text>
</comment>
<dbReference type="PANTHER" id="PTHR22726">
    <property type="entry name" value="METALLOENDOPEPTIDASE OMA1"/>
    <property type="match status" value="1"/>
</dbReference>
<dbReference type="InterPro" id="IPR001915">
    <property type="entry name" value="Peptidase_M48"/>
</dbReference>
<name>A0ABS7DGK3_9GAMM</name>
<evidence type="ECO:0000256" key="4">
    <source>
        <dbReference type="ARBA" id="ARBA00022833"/>
    </source>
</evidence>
<dbReference type="Pfam" id="PF01435">
    <property type="entry name" value="Peptidase_M48"/>
    <property type="match status" value="1"/>
</dbReference>
<keyword evidence="4 6" id="KW-0862">Zinc</keyword>
<dbReference type="EMBL" id="JAGFNY010000016">
    <property type="protein sequence ID" value="MBW7570409.1"/>
    <property type="molecule type" value="Genomic_DNA"/>
</dbReference>
<keyword evidence="2" id="KW-0479">Metal-binding</keyword>
<organism evidence="10 11">
    <name type="scientific">Succinivibrio faecicola</name>
    <dbReference type="NCBI Taxonomy" id="2820300"/>
    <lineage>
        <taxon>Bacteria</taxon>
        <taxon>Pseudomonadati</taxon>
        <taxon>Pseudomonadota</taxon>
        <taxon>Gammaproteobacteria</taxon>
        <taxon>Aeromonadales</taxon>
        <taxon>Succinivibrionaceae</taxon>
        <taxon>Succinivibrio</taxon>
    </lineage>
</organism>
<keyword evidence="3 6" id="KW-0378">Hydrolase</keyword>
<dbReference type="RefSeq" id="WP_219937630.1">
    <property type="nucleotide sequence ID" value="NZ_JAGFNY010000016.1"/>
</dbReference>
<keyword evidence="8" id="KW-0732">Signal</keyword>
<accession>A0ABS7DGK3</accession>
<evidence type="ECO:0000256" key="8">
    <source>
        <dbReference type="SAM" id="SignalP"/>
    </source>
</evidence>
<evidence type="ECO:0000313" key="11">
    <source>
        <dbReference type="Proteomes" id="UP000731465"/>
    </source>
</evidence>
<dbReference type="InterPro" id="IPR051156">
    <property type="entry name" value="Mito/Outer_Membr_Metalloprot"/>
</dbReference>
<comment type="similarity">
    <text evidence="6">Belongs to the peptidase M48 family.</text>
</comment>
<dbReference type="Proteomes" id="UP000731465">
    <property type="component" value="Unassembled WGS sequence"/>
</dbReference>
<feature type="signal peptide" evidence="8">
    <location>
        <begin position="1"/>
        <end position="18"/>
    </location>
</feature>
<keyword evidence="1 6" id="KW-0645">Protease</keyword>
<evidence type="ECO:0000256" key="7">
    <source>
        <dbReference type="SAM" id="MobiDB-lite"/>
    </source>
</evidence>
<dbReference type="Gene3D" id="3.30.2010.10">
    <property type="entry name" value="Metalloproteases ('zincins'), catalytic domain"/>
    <property type="match status" value="1"/>
</dbReference>
<evidence type="ECO:0000256" key="5">
    <source>
        <dbReference type="ARBA" id="ARBA00023049"/>
    </source>
</evidence>
<feature type="region of interest" description="Disordered" evidence="7">
    <location>
        <begin position="229"/>
        <end position="261"/>
    </location>
</feature>
<evidence type="ECO:0000313" key="10">
    <source>
        <dbReference type="EMBL" id="MBW7570409.1"/>
    </source>
</evidence>
<reference evidence="10 11" key="1">
    <citation type="submission" date="2021-03" db="EMBL/GenBank/DDBJ databases">
        <title>Succinivibrio sp. nov. isolated from feces of cow.</title>
        <authorList>
            <person name="Choi J.-Y."/>
        </authorList>
    </citation>
    <scope>NUCLEOTIDE SEQUENCE [LARGE SCALE GENOMIC DNA]</scope>
    <source>
        <strain evidence="10 11">AGMB01872</strain>
    </source>
</reference>
<keyword evidence="5 6" id="KW-0482">Metalloprotease</keyword>
<sequence length="277" mass="30834">MKFKFIIAVILSALYLQGCTTNTTSMFGDDRSQLMLISEEKLNQEAKESYDQVLAQAKAQKTLNADKKFYSRVKKISDRLIKVAPELRADCKGWNWEVNTIKESTVNAWCMPGGKIVVYTGLNDTLKLNDNELAAVIGHEISHAIKEHLREQRSQAELQSSATKLASLLGVKKSITNTANVAYQAAFAMPFSRDQESESDKLGLELMYKANFDPNGAVTVMEKMNQFEKKAQAESGDKPNAASAFLNRITSTHPASEDRANDLKELIQKHGLKAEVK</sequence>
<evidence type="ECO:0000259" key="9">
    <source>
        <dbReference type="Pfam" id="PF01435"/>
    </source>
</evidence>
<evidence type="ECO:0000256" key="6">
    <source>
        <dbReference type="RuleBase" id="RU003983"/>
    </source>
</evidence>
<evidence type="ECO:0000256" key="2">
    <source>
        <dbReference type="ARBA" id="ARBA00022723"/>
    </source>
</evidence>
<dbReference type="PANTHER" id="PTHR22726:SF1">
    <property type="entry name" value="METALLOENDOPEPTIDASE OMA1, MITOCHONDRIAL"/>
    <property type="match status" value="1"/>
</dbReference>
<evidence type="ECO:0000256" key="3">
    <source>
        <dbReference type="ARBA" id="ARBA00022801"/>
    </source>
</evidence>
<dbReference type="CDD" id="cd07331">
    <property type="entry name" value="M48C_Oma1_like"/>
    <property type="match status" value="1"/>
</dbReference>
<feature type="domain" description="Peptidase M48" evidence="9">
    <location>
        <begin position="76"/>
        <end position="266"/>
    </location>
</feature>
<protein>
    <submittedName>
        <fullName evidence="10">M48 family metallopeptidase</fullName>
    </submittedName>
</protein>
<proteinExistence type="inferred from homology"/>
<gene>
    <name evidence="10" type="ORF">J5V48_05810</name>
</gene>